<dbReference type="InterPro" id="IPR025423">
    <property type="entry name" value="TMEM205-like"/>
</dbReference>
<dbReference type="PANTHER" id="PTHR47652">
    <property type="entry name" value="MITOCHONDRIAL IMPORT INNER MEMBRANE TRANSLOCASE SUBUNIT TIM44"/>
    <property type="match status" value="1"/>
</dbReference>
<name>A0A9R1XW08_LACSA</name>
<evidence type="ECO:0000313" key="8">
    <source>
        <dbReference type="Proteomes" id="UP000235145"/>
    </source>
</evidence>
<keyword evidence="8" id="KW-1185">Reference proteome</keyword>
<reference evidence="7 8" key="1">
    <citation type="journal article" date="2017" name="Nat. Commun.">
        <title>Genome assembly with in vitro proximity ligation data and whole-genome triplication in lettuce.</title>
        <authorList>
            <person name="Reyes-Chin-Wo S."/>
            <person name="Wang Z."/>
            <person name="Yang X."/>
            <person name="Kozik A."/>
            <person name="Arikit S."/>
            <person name="Song C."/>
            <person name="Xia L."/>
            <person name="Froenicke L."/>
            <person name="Lavelle D.O."/>
            <person name="Truco M.J."/>
            <person name="Xia R."/>
            <person name="Zhu S."/>
            <person name="Xu C."/>
            <person name="Xu H."/>
            <person name="Xu X."/>
            <person name="Cox K."/>
            <person name="Korf I."/>
            <person name="Meyers B.C."/>
            <person name="Michelmore R.W."/>
        </authorList>
    </citation>
    <scope>NUCLEOTIDE SEQUENCE [LARGE SCALE GENOMIC DNA]</scope>
    <source>
        <strain evidence="8">cv. Salinas</strain>
        <tissue evidence="7">Seedlings</tissue>
    </source>
</reference>
<dbReference type="AlphaFoldDB" id="A0A9R1XW08"/>
<keyword evidence="2 5" id="KW-0812">Transmembrane</keyword>
<dbReference type="OrthoDB" id="1641132at2759"/>
<dbReference type="Gramene" id="rna-gnl|WGS:NBSK|LSAT_1X26081_mrna">
    <property type="protein sequence ID" value="cds-PLY84548.1"/>
    <property type="gene ID" value="gene-LSAT_1X26081"/>
</dbReference>
<feature type="transmembrane region" description="Helical" evidence="5">
    <location>
        <begin position="441"/>
        <end position="463"/>
    </location>
</feature>
<dbReference type="Pfam" id="PF13664">
    <property type="entry name" value="DUF4149"/>
    <property type="match status" value="1"/>
</dbReference>
<evidence type="ECO:0000256" key="2">
    <source>
        <dbReference type="ARBA" id="ARBA00022692"/>
    </source>
</evidence>
<keyword evidence="3 5" id="KW-1133">Transmembrane helix</keyword>
<evidence type="ECO:0000313" key="7">
    <source>
        <dbReference type="EMBL" id="KAJ0228246.1"/>
    </source>
</evidence>
<dbReference type="EMBL" id="NBSK02000001">
    <property type="protein sequence ID" value="KAJ0228246.1"/>
    <property type="molecule type" value="Genomic_DNA"/>
</dbReference>
<evidence type="ECO:0000256" key="1">
    <source>
        <dbReference type="ARBA" id="ARBA00004370"/>
    </source>
</evidence>
<proteinExistence type="predicted"/>
<protein>
    <recommendedName>
        <fullName evidence="6">TMEM205-like domain-containing protein</fullName>
    </recommendedName>
</protein>
<feature type="domain" description="TMEM205-like" evidence="6">
    <location>
        <begin position="371"/>
        <end position="474"/>
    </location>
</feature>
<feature type="transmembrane region" description="Helical" evidence="5">
    <location>
        <begin position="364"/>
        <end position="386"/>
    </location>
</feature>
<organism evidence="7 8">
    <name type="scientific">Lactuca sativa</name>
    <name type="common">Garden lettuce</name>
    <dbReference type="NCBI Taxonomy" id="4236"/>
    <lineage>
        <taxon>Eukaryota</taxon>
        <taxon>Viridiplantae</taxon>
        <taxon>Streptophyta</taxon>
        <taxon>Embryophyta</taxon>
        <taxon>Tracheophyta</taxon>
        <taxon>Spermatophyta</taxon>
        <taxon>Magnoliopsida</taxon>
        <taxon>eudicotyledons</taxon>
        <taxon>Gunneridae</taxon>
        <taxon>Pentapetalae</taxon>
        <taxon>asterids</taxon>
        <taxon>campanulids</taxon>
        <taxon>Asterales</taxon>
        <taxon>Asteraceae</taxon>
        <taxon>Cichorioideae</taxon>
        <taxon>Cichorieae</taxon>
        <taxon>Lactucinae</taxon>
        <taxon>Lactuca</taxon>
    </lineage>
</organism>
<dbReference type="PANTHER" id="PTHR47652:SF8">
    <property type="entry name" value="DUF4149 DOMAIN-CONTAINING PROTEIN"/>
    <property type="match status" value="1"/>
</dbReference>
<dbReference type="Proteomes" id="UP000235145">
    <property type="component" value="Unassembled WGS sequence"/>
</dbReference>
<evidence type="ECO:0000256" key="5">
    <source>
        <dbReference type="SAM" id="Phobius"/>
    </source>
</evidence>
<evidence type="ECO:0000256" key="3">
    <source>
        <dbReference type="ARBA" id="ARBA00022989"/>
    </source>
</evidence>
<sequence>MSLLVAYPYICRPHESCHVSDQILTSKEIRIFLVIAVSKRISLSSKHQQTYGTRFDQIRLTARHTLVAETRIIQCNHSPHTRPDTAIVISHVCCSSISLKPMVCIYRPYRPSVNSITIRINNRELSIKTMHLVFLCLVLTSLVTGATWSPSPPPHHHRFVVEFDEEPDGNTKVSISQHDDVARIDAGGFAAGPRELFGKCRYKLANVIEKTKSVVSGKRVDVSSKLHNFEEQVKEVTDEVVKVSDPKVKLSEKLSEKFQAVGEKAKDVAGIVKNAVGKPLGVFTSGDGTKGTLKDSVLKVEQWDLVDSPKRIGEDIGSNATRKVEEGVEEVKETVKTVQETSWNDLLTRSTSMATVLIDKIQSVISWCHLLGFSTAYGMGVWVTFFSSSVLGKCLPKRQYGMVINKLYMVYFKAMSYCIGAALIGYLVSLGRNLFFLSNKMAVFQGFNLLSALLMNLINMMFLEPRATKIKKIKEDSGTKSTISSEKLKKLSTYSSTLNFSTMVVLTWHLAYIGQLVQAGHP</sequence>
<gene>
    <name evidence="7" type="ORF">LSAT_V11C100010860</name>
</gene>
<accession>A0A9R1XW08</accession>
<comment type="caution">
    <text evidence="7">The sequence shown here is derived from an EMBL/GenBank/DDBJ whole genome shotgun (WGS) entry which is preliminary data.</text>
</comment>
<dbReference type="GO" id="GO:0016020">
    <property type="term" value="C:membrane"/>
    <property type="evidence" value="ECO:0007669"/>
    <property type="project" value="UniProtKB-SubCell"/>
</dbReference>
<keyword evidence="4 5" id="KW-0472">Membrane</keyword>
<feature type="transmembrane region" description="Helical" evidence="5">
    <location>
        <begin position="407"/>
        <end position="429"/>
    </location>
</feature>
<comment type="subcellular location">
    <subcellularLocation>
        <location evidence="1">Membrane</location>
    </subcellularLocation>
</comment>
<evidence type="ECO:0000259" key="6">
    <source>
        <dbReference type="Pfam" id="PF13664"/>
    </source>
</evidence>
<evidence type="ECO:0000256" key="4">
    <source>
        <dbReference type="ARBA" id="ARBA00023136"/>
    </source>
</evidence>